<dbReference type="Gene3D" id="3.40.50.1820">
    <property type="entry name" value="alpha/beta hydrolase"/>
    <property type="match status" value="1"/>
</dbReference>
<organism evidence="2 3">
    <name type="scientific">Mycobacterium spongiae</name>
    <dbReference type="NCBI Taxonomy" id="886343"/>
    <lineage>
        <taxon>Bacteria</taxon>
        <taxon>Bacillati</taxon>
        <taxon>Actinomycetota</taxon>
        <taxon>Actinomycetes</taxon>
        <taxon>Mycobacteriales</taxon>
        <taxon>Mycobacteriaceae</taxon>
        <taxon>Mycobacterium</taxon>
    </lineage>
</organism>
<dbReference type="KEGG" id="mspg:F6B93_14425"/>
<dbReference type="PANTHER" id="PTHR12277:SF79">
    <property type="entry name" value="XAA-PRO DIPEPTIDYL-PEPTIDASE-RELATED"/>
    <property type="match status" value="1"/>
</dbReference>
<name>A0A975PXE8_9MYCO</name>
<proteinExistence type="predicted"/>
<accession>A0A975PXE8</accession>
<dbReference type="EMBL" id="CP046600">
    <property type="protein sequence ID" value="QUR68125.1"/>
    <property type="molecule type" value="Genomic_DNA"/>
</dbReference>
<protein>
    <submittedName>
        <fullName evidence="2">Prolyl oligopeptidase family serine peptidase</fullName>
    </submittedName>
</protein>
<dbReference type="Proteomes" id="UP000682202">
    <property type="component" value="Chromosome"/>
</dbReference>
<evidence type="ECO:0000313" key="3">
    <source>
        <dbReference type="Proteomes" id="UP000682202"/>
    </source>
</evidence>
<dbReference type="AlphaFoldDB" id="A0A975PXE8"/>
<reference evidence="2" key="1">
    <citation type="submission" date="2019-12" db="EMBL/GenBank/DDBJ databases">
        <title>Mycobacterium spongiae sp. nov.</title>
        <authorList>
            <person name="Stinear T."/>
        </authorList>
    </citation>
    <scope>NUCLEOTIDE SEQUENCE</scope>
    <source>
        <strain evidence="2">FSD4b-SM</strain>
    </source>
</reference>
<feature type="domain" description="Serine aminopeptidase S33" evidence="1">
    <location>
        <begin position="80"/>
        <end position="185"/>
    </location>
</feature>
<dbReference type="SUPFAM" id="SSF53474">
    <property type="entry name" value="alpha/beta-Hydrolases"/>
    <property type="match status" value="1"/>
</dbReference>
<dbReference type="Pfam" id="PF12146">
    <property type="entry name" value="Hydrolase_4"/>
    <property type="match status" value="1"/>
</dbReference>
<gene>
    <name evidence="2" type="ORF">F6B93_14425</name>
</gene>
<keyword evidence="3" id="KW-1185">Reference proteome</keyword>
<dbReference type="InterPro" id="IPR029058">
    <property type="entry name" value="AB_hydrolase_fold"/>
</dbReference>
<dbReference type="InterPro" id="IPR022742">
    <property type="entry name" value="Hydrolase_4"/>
</dbReference>
<dbReference type="PANTHER" id="PTHR12277">
    <property type="entry name" value="ALPHA/BETA HYDROLASE DOMAIN-CONTAINING PROTEIN"/>
    <property type="match status" value="1"/>
</dbReference>
<evidence type="ECO:0000313" key="2">
    <source>
        <dbReference type="EMBL" id="QUR68125.1"/>
    </source>
</evidence>
<evidence type="ECO:0000259" key="1">
    <source>
        <dbReference type="Pfam" id="PF12146"/>
    </source>
</evidence>
<dbReference type="RefSeq" id="WP_211695698.1">
    <property type="nucleotide sequence ID" value="NZ_CP046600.1"/>
</dbReference>
<sequence>MSRKRLRTLTVVGIVALVASGVIAFIWSQQRRLIYFPSPGPVPSASAVLPAGRDVVIETSDGMRLGAWYFPHTSGGRGPAVLVCNGNAGDRSMRAELAVALNQMGLSALLIDYRGYGGNPGKPSEEGLAADAEAAQDWLAEQIDVDPKRIAYFGESLGAAVAVGLAVRRPPAALVLRSPFTSLADVGAVQYPWLPLRRLLLDRYPSIERIASVSAPVLVIAGSADDIVPPALSERLVDAAAEPKRYVVVPGVGHNDRELLDGQVMLDAIRSFLAQTPVLGRPRS</sequence>